<comment type="caution">
    <text evidence="1">The sequence shown here is derived from an EMBL/GenBank/DDBJ whole genome shotgun (WGS) entry which is preliminary data.</text>
</comment>
<sequence length="500" mass="56738">MAGDPFLSDPSKKRKRRQDNRSSTTKNIPNRSNRDQRKPRESRDEEIEDEEISSETEDENIMSDDNNEMESDEEFEGENAADKRRRLAKQYLENLRTEELDEFDAKDLDNDNIGRRLQKDVAESKGHIYKLYGDKLSAQIEELKTKVTRIGCKNLTCLSIKYPYLYTVSKDMELIKWDISDKIQRVKHTKGGAKYFNLNNNPQKNHHYDTILCVAASGDGKYVVTGGKDGRLIIWSSESLTCLKVLEARSPINSITFRRNTDQLYAACEDLKVRTYSINQFSQLEILYGHQDNIVDISALSRETCVSVGSRDKTALFWKIADESRLTFRGGDKKDTKYGEGSLDCVSMVDESHFVTGSDNGNVSLWSLAKKKPLYIDRLAHGLEPTLTVTEASGDLKSGEIEIPEPQPFWVTSIYAIPFTDIFVSGSYNGELNFYKIDNEGFRSFKKIGSLPVNGVIVSIECVEVDKTIKGFALVSKEHKLGRWLKVGGRNSLISFAFDI</sequence>
<proteinExistence type="predicted"/>
<name>A0ACA9Y696_9ASCO</name>
<evidence type="ECO:0000313" key="1">
    <source>
        <dbReference type="EMBL" id="CAH6720545.1"/>
    </source>
</evidence>
<dbReference type="Proteomes" id="UP001152531">
    <property type="component" value="Unassembled WGS sequence"/>
</dbReference>
<protein>
    <submittedName>
        <fullName evidence="1">Ribosomal RNA-processing protein 9</fullName>
    </submittedName>
</protein>
<reference evidence="1" key="1">
    <citation type="submission" date="2022-06" db="EMBL/GenBank/DDBJ databases">
        <authorList>
            <person name="Legras J.-L."/>
            <person name="Devillers H."/>
            <person name="Grondin C."/>
        </authorList>
    </citation>
    <scope>NUCLEOTIDE SEQUENCE</scope>
    <source>
        <strain evidence="1">CLIB 1444</strain>
    </source>
</reference>
<dbReference type="EMBL" id="CALSDN010000004">
    <property type="protein sequence ID" value="CAH6720545.1"/>
    <property type="molecule type" value="Genomic_DNA"/>
</dbReference>
<evidence type="ECO:0000313" key="2">
    <source>
        <dbReference type="Proteomes" id="UP001152531"/>
    </source>
</evidence>
<organism evidence="1 2">
    <name type="scientific">[Candida] jaroonii</name>
    <dbReference type="NCBI Taxonomy" id="467808"/>
    <lineage>
        <taxon>Eukaryota</taxon>
        <taxon>Fungi</taxon>
        <taxon>Dikarya</taxon>
        <taxon>Ascomycota</taxon>
        <taxon>Saccharomycotina</taxon>
        <taxon>Pichiomycetes</taxon>
        <taxon>Debaryomycetaceae</taxon>
        <taxon>Yamadazyma</taxon>
    </lineage>
</organism>
<accession>A0ACA9Y696</accession>
<gene>
    <name evidence="1" type="ORF">CLIB1444_04S02498</name>
</gene>
<keyword evidence="2" id="KW-1185">Reference proteome</keyword>